<dbReference type="EMBL" id="MT774407">
    <property type="protein sequence ID" value="QOR57541.1"/>
    <property type="molecule type" value="Genomic_DNA"/>
</dbReference>
<evidence type="ECO:0000313" key="2">
    <source>
        <dbReference type="EMBL" id="QOR57541.1"/>
    </source>
</evidence>
<evidence type="ECO:0000256" key="1">
    <source>
        <dbReference type="SAM" id="MobiDB-lite"/>
    </source>
</evidence>
<name>A0A7M1RUH3_9CAUD</name>
<dbReference type="KEGG" id="vg:65131689"/>
<feature type="region of interest" description="Disordered" evidence="1">
    <location>
        <begin position="194"/>
        <end position="214"/>
    </location>
</feature>
<protein>
    <submittedName>
        <fullName evidence="2">Uncharacterized protein</fullName>
    </submittedName>
</protein>
<sequence length="214" mass="24744">MSLNNIIDNVLQIARNNNITESEKLSKHQIELWIKYYRAMLIKLAIDKGYDVDEAYVSTLEPIHLDRVQTVPNKFVYVGDKELPTLINFKYKPGVLAVRDMFGNLIQLGSYTKAKLLRYRKATCKDYIAWVKNNKIYVEGDSNQLEYISIDVILEDPTKDIPCYNPDDEYPVPSAMVPTIVLMILERELRTLVTQPSDTTNDSEDDTQNLYSKR</sequence>
<dbReference type="Pfam" id="PF25702">
    <property type="entry name" value="CrAss_Ring_2"/>
    <property type="match status" value="1"/>
</dbReference>
<keyword evidence="3" id="KW-1185">Reference proteome</keyword>
<reference evidence="2 3" key="1">
    <citation type="submission" date="2020-07" db="EMBL/GenBank/DDBJ databases">
        <title>Taxonomic proposal: Crassvirales, a new order of highly abundant and diverse bacterial viruses.</title>
        <authorList>
            <person name="Shkoporov A.N."/>
            <person name="Stockdale S.R."/>
            <person name="Guerin E."/>
            <person name="Ross R.P."/>
            <person name="Hill C."/>
        </authorList>
    </citation>
    <scope>NUCLEOTIDE SEQUENCE [LARGE SCALE GENOMIC DNA]</scope>
</reference>
<accession>A0A7M1RUH3</accession>
<dbReference type="GeneID" id="65131689"/>
<proteinExistence type="predicted"/>
<dbReference type="Proteomes" id="UP000594004">
    <property type="component" value="Segment"/>
</dbReference>
<evidence type="ECO:0000313" key="3">
    <source>
        <dbReference type="Proteomes" id="UP000594004"/>
    </source>
</evidence>
<dbReference type="RefSeq" id="YP_010113181.1">
    <property type="nucleotide sequence ID" value="NC_055900.1"/>
</dbReference>
<organism evidence="2 3">
    <name type="scientific">uncultured phage cr125_1</name>
    <dbReference type="NCBI Taxonomy" id="2772091"/>
    <lineage>
        <taxon>Viruses</taxon>
        <taxon>Duplodnaviria</taxon>
        <taxon>Heunggongvirae</taxon>
        <taxon>Uroviricota</taxon>
        <taxon>Caudoviricetes</taxon>
        <taxon>Crassvirales</taxon>
        <taxon>Suoliviridae</taxon>
        <taxon>Uncouvirinae</taxon>
        <taxon>Aurodevirus</taxon>
        <taxon>Aurodevirus hominis</taxon>
    </lineage>
</organism>
<dbReference type="InterPro" id="IPR057878">
    <property type="entry name" value="CrAss_Ring_2"/>
</dbReference>